<accession>A0A4R0XK05</accession>
<dbReference type="Proteomes" id="UP000294200">
    <property type="component" value="Unassembled WGS sequence"/>
</dbReference>
<evidence type="ECO:0000313" key="2">
    <source>
        <dbReference type="Proteomes" id="UP000294200"/>
    </source>
</evidence>
<organism evidence="1 2">
    <name type="scientific">Paraburkholderia steynii</name>
    <dbReference type="NCBI Taxonomy" id="1245441"/>
    <lineage>
        <taxon>Bacteria</taxon>
        <taxon>Pseudomonadati</taxon>
        <taxon>Pseudomonadota</taxon>
        <taxon>Betaproteobacteria</taxon>
        <taxon>Burkholderiales</taxon>
        <taxon>Burkholderiaceae</taxon>
        <taxon>Paraburkholderia</taxon>
    </lineage>
</organism>
<keyword evidence="2" id="KW-1185">Reference proteome</keyword>
<dbReference type="AlphaFoldDB" id="A0A4R0XK05"/>
<sequence>MADCVAACVLSGSSGVVSGEFFFGMSFVLAWEGKRRANTQRRGRVGAGKEREGSVIPGNTIFPNLLPRCDSAITTHTRLRLARVL</sequence>
<comment type="caution">
    <text evidence="1">The sequence shown here is derived from an EMBL/GenBank/DDBJ whole genome shotgun (WGS) entry which is preliminary data.</text>
</comment>
<evidence type="ECO:0000313" key="1">
    <source>
        <dbReference type="EMBL" id="TCG07499.1"/>
    </source>
</evidence>
<name>A0A4R0XK05_9BURK</name>
<dbReference type="EMBL" id="MWML01000064">
    <property type="protein sequence ID" value="TCG07499.1"/>
    <property type="molecule type" value="Genomic_DNA"/>
</dbReference>
<proteinExistence type="predicted"/>
<protein>
    <submittedName>
        <fullName evidence="1">Uncharacterized protein</fullName>
    </submittedName>
</protein>
<reference evidence="1 2" key="1">
    <citation type="submission" date="2017-02" db="EMBL/GenBank/DDBJ databases">
        <title>Paraburkholderia sophoroidis sp. nov. and Paraburkholderia steynii sp. nov. rhizobial symbionts of the fynbos legume Hypocalyptus sophoroides.</title>
        <authorList>
            <person name="Steenkamp E.T."/>
            <person name="Beukes C.W."/>
            <person name="Van Zyl E."/>
            <person name="Avontuur J."/>
            <person name="Chan W.Y."/>
            <person name="Hassen A."/>
            <person name="Palmer M."/>
            <person name="Mthombeni L."/>
            <person name="Phalane F."/>
            <person name="Sereme K."/>
            <person name="Venter S.N."/>
        </authorList>
    </citation>
    <scope>NUCLEOTIDE SEQUENCE [LARGE SCALE GENOMIC DNA]</scope>
    <source>
        <strain evidence="1 2">HC1.1ba</strain>
    </source>
</reference>
<gene>
    <name evidence="1" type="ORF">BZM27_19010</name>
</gene>